<dbReference type="SUPFAM" id="SSF51261">
    <property type="entry name" value="Duplicated hybrid motif"/>
    <property type="match status" value="1"/>
</dbReference>
<dbReference type="Gene3D" id="2.70.70.10">
    <property type="entry name" value="Glucose Permease (Domain IIA)"/>
    <property type="match status" value="1"/>
</dbReference>
<dbReference type="PANTHER" id="PTHR21666:SF270">
    <property type="entry name" value="MUREIN HYDROLASE ACTIVATOR ENVC"/>
    <property type="match status" value="1"/>
</dbReference>
<accession>A0ABS8AL16</accession>
<dbReference type="Proteomes" id="UP001165296">
    <property type="component" value="Unassembled WGS sequence"/>
</dbReference>
<dbReference type="EMBL" id="JAJADR010000001">
    <property type="protein sequence ID" value="MCB2406738.1"/>
    <property type="molecule type" value="Genomic_DNA"/>
</dbReference>
<keyword evidence="4" id="KW-1185">Reference proteome</keyword>
<dbReference type="InterPro" id="IPR011055">
    <property type="entry name" value="Dup_hybrid_motif"/>
</dbReference>
<feature type="domain" description="M23ase beta-sheet core" evidence="2">
    <location>
        <begin position="226"/>
        <end position="327"/>
    </location>
</feature>
<gene>
    <name evidence="3" type="ORF">LGH74_01995</name>
</gene>
<dbReference type="InterPro" id="IPR050570">
    <property type="entry name" value="Cell_wall_metabolism_enzyme"/>
</dbReference>
<sequence length="369" mass="40290">MLSALFLTCRLAAALLPAAANSTAAAPGAVTITVAPSRVLLEERAGSHLNFDFAVQAGPDSLWLSKVEVSVYDRSGALVLRKFVDNNGFSPSVSSLSHRVFAPGQVALVFNPFHTFAPDVEVARLAYTFEFQDAKRKAVTQALDVTPERYQPRAALKIPITGRLLIWDGHDENAHHRRLDFHHPVAQQVGIRSNFMRYAHDFVVVNDKGETHGGDGKKNTDYPGFDQPVHAPAAGRVVAAYSAQSDNDNGQDYFNPGDMVGKDPLLLYGNYLVLDHGNGEFSLLGHLRQNSLVVKVGDEVRPDQVLARIGSSGSSYFPHLHYELRTGAAMNVEGLPAYFTKFRLVRGSRSRTVPSGTVDSGDIVVQERK</sequence>
<dbReference type="CDD" id="cd12797">
    <property type="entry name" value="M23_peptidase"/>
    <property type="match status" value="1"/>
</dbReference>
<feature type="signal peptide" evidence="1">
    <location>
        <begin position="1"/>
        <end position="25"/>
    </location>
</feature>
<comment type="caution">
    <text evidence="3">The sequence shown here is derived from an EMBL/GenBank/DDBJ whole genome shotgun (WGS) entry which is preliminary data.</text>
</comment>
<dbReference type="PANTHER" id="PTHR21666">
    <property type="entry name" value="PEPTIDASE-RELATED"/>
    <property type="match status" value="1"/>
</dbReference>
<evidence type="ECO:0000313" key="3">
    <source>
        <dbReference type="EMBL" id="MCB2406738.1"/>
    </source>
</evidence>
<organism evidence="3 4">
    <name type="scientific">Hymenobacter lucidus</name>
    <dbReference type="NCBI Taxonomy" id="2880930"/>
    <lineage>
        <taxon>Bacteria</taxon>
        <taxon>Pseudomonadati</taxon>
        <taxon>Bacteroidota</taxon>
        <taxon>Cytophagia</taxon>
        <taxon>Cytophagales</taxon>
        <taxon>Hymenobacteraceae</taxon>
        <taxon>Hymenobacter</taxon>
    </lineage>
</organism>
<reference evidence="3" key="1">
    <citation type="submission" date="2021-10" db="EMBL/GenBank/DDBJ databases">
        <authorList>
            <person name="Dean J.D."/>
            <person name="Kim M.K."/>
            <person name="Newey C.N."/>
            <person name="Stoker T.S."/>
            <person name="Thompson D.W."/>
            <person name="Grose J.H."/>
        </authorList>
    </citation>
    <scope>NUCLEOTIDE SEQUENCE</scope>
    <source>
        <strain evidence="3">BT178</strain>
    </source>
</reference>
<proteinExistence type="predicted"/>
<evidence type="ECO:0000259" key="2">
    <source>
        <dbReference type="Pfam" id="PF01551"/>
    </source>
</evidence>
<evidence type="ECO:0000313" key="4">
    <source>
        <dbReference type="Proteomes" id="UP001165296"/>
    </source>
</evidence>
<protein>
    <submittedName>
        <fullName evidence="3">M23 family metallopeptidase</fullName>
    </submittedName>
</protein>
<evidence type="ECO:0000256" key="1">
    <source>
        <dbReference type="SAM" id="SignalP"/>
    </source>
</evidence>
<dbReference type="RefSeq" id="WP_226171119.1">
    <property type="nucleotide sequence ID" value="NZ_JAJADR010000001.1"/>
</dbReference>
<dbReference type="InterPro" id="IPR016047">
    <property type="entry name" value="M23ase_b-sheet_dom"/>
</dbReference>
<feature type="chain" id="PRO_5046268952" evidence="1">
    <location>
        <begin position="26"/>
        <end position="369"/>
    </location>
</feature>
<dbReference type="Pfam" id="PF01551">
    <property type="entry name" value="Peptidase_M23"/>
    <property type="match status" value="1"/>
</dbReference>
<keyword evidence="1" id="KW-0732">Signal</keyword>
<name>A0ABS8AL16_9BACT</name>